<feature type="transmembrane region" description="Helical" evidence="1">
    <location>
        <begin position="144"/>
        <end position="170"/>
    </location>
</feature>
<reference evidence="2 3" key="1">
    <citation type="submission" date="2018-06" db="EMBL/GenBank/DDBJ databases">
        <title>Comparative genomics reveals the genomic features of Rhizophagus irregularis, R. cerebriforme, R. diaphanum and Gigaspora rosea, and their symbiotic lifestyle signature.</title>
        <authorList>
            <person name="Morin E."/>
            <person name="San Clemente H."/>
            <person name="Chen E.C.H."/>
            <person name="De La Providencia I."/>
            <person name="Hainaut M."/>
            <person name="Kuo A."/>
            <person name="Kohler A."/>
            <person name="Murat C."/>
            <person name="Tang N."/>
            <person name="Roy S."/>
            <person name="Loubradou J."/>
            <person name="Henrissat B."/>
            <person name="Grigoriev I.V."/>
            <person name="Corradi N."/>
            <person name="Roux C."/>
            <person name="Martin F.M."/>
        </authorList>
    </citation>
    <scope>NUCLEOTIDE SEQUENCE [LARGE SCALE GENOMIC DNA]</scope>
    <source>
        <strain evidence="2 3">DAOM 227022</strain>
    </source>
</reference>
<dbReference type="SUPFAM" id="SSF81321">
    <property type="entry name" value="Family A G protein-coupled receptor-like"/>
    <property type="match status" value="1"/>
</dbReference>
<feature type="transmembrane region" description="Helical" evidence="1">
    <location>
        <begin position="223"/>
        <end position="242"/>
    </location>
</feature>
<name>A0A397T9Q8_9GLOM</name>
<comment type="caution">
    <text evidence="2">The sequence shown here is derived from an EMBL/GenBank/DDBJ whole genome shotgun (WGS) entry which is preliminary data.</text>
</comment>
<feature type="non-terminal residue" evidence="2">
    <location>
        <position position="327"/>
    </location>
</feature>
<dbReference type="AlphaFoldDB" id="A0A397T9Q8"/>
<feature type="transmembrane region" description="Helical" evidence="1">
    <location>
        <begin position="191"/>
        <end position="211"/>
    </location>
</feature>
<keyword evidence="1" id="KW-1133">Transmembrane helix</keyword>
<dbReference type="Proteomes" id="UP000265703">
    <property type="component" value="Unassembled WGS sequence"/>
</dbReference>
<dbReference type="OrthoDB" id="2405034at2759"/>
<protein>
    <recommendedName>
        <fullName evidence="4">G-protein coupled receptors family 1 profile domain-containing protein</fullName>
    </recommendedName>
</protein>
<accession>A0A397T9Q8</accession>
<evidence type="ECO:0000313" key="3">
    <source>
        <dbReference type="Proteomes" id="UP000265703"/>
    </source>
</evidence>
<dbReference type="EMBL" id="QKYT01000090">
    <property type="protein sequence ID" value="RIA94079.1"/>
    <property type="molecule type" value="Genomic_DNA"/>
</dbReference>
<keyword evidence="3" id="KW-1185">Reference proteome</keyword>
<keyword evidence="1" id="KW-0472">Membrane</keyword>
<feature type="transmembrane region" description="Helical" evidence="1">
    <location>
        <begin position="20"/>
        <end position="40"/>
    </location>
</feature>
<dbReference type="Gene3D" id="1.20.1070.10">
    <property type="entry name" value="Rhodopsin 7-helix transmembrane proteins"/>
    <property type="match status" value="1"/>
</dbReference>
<feature type="transmembrane region" description="Helical" evidence="1">
    <location>
        <begin position="60"/>
        <end position="82"/>
    </location>
</feature>
<proteinExistence type="predicted"/>
<organism evidence="2 3">
    <name type="scientific">Glomus cerebriforme</name>
    <dbReference type="NCBI Taxonomy" id="658196"/>
    <lineage>
        <taxon>Eukaryota</taxon>
        <taxon>Fungi</taxon>
        <taxon>Fungi incertae sedis</taxon>
        <taxon>Mucoromycota</taxon>
        <taxon>Glomeromycotina</taxon>
        <taxon>Glomeromycetes</taxon>
        <taxon>Glomerales</taxon>
        <taxon>Glomeraceae</taxon>
        <taxon>Glomus</taxon>
    </lineage>
</organism>
<keyword evidence="1" id="KW-0812">Transmembrane</keyword>
<evidence type="ECO:0000256" key="1">
    <source>
        <dbReference type="SAM" id="Phobius"/>
    </source>
</evidence>
<feature type="transmembrane region" description="Helical" evidence="1">
    <location>
        <begin position="94"/>
        <end position="112"/>
    </location>
</feature>
<gene>
    <name evidence="2" type="ORF">C1645_760883</name>
</gene>
<sequence>MILIYSLLKSEPHFTKWTLFQLFVTSWFNSIAALPPIIFYGDELMKRAFETPLCLISNKVSAFTLYPMQFFPLFIAFYLWYALSRRRGDIEKKCFLWVTAVIWLFTIAFSIFDMLMSFHEKNLGVVVTPLHCKRSLSTNTFYGYTLPTACLALIAFIMTCHSSYITYIVWRNHQSGQNRTTAITLGRVVRLNMFCIIYIIFLLITLVPRILNHSDATDTNSNASLVSSYMGATPGILLFLIFGAKKQAALFLPFCYYVPPGKPTRGPDNIGSIHMEFDVTSISSRPHDDHELPQVEELPSSSCQECHDEYEMSILKNNLQIITEPVN</sequence>
<evidence type="ECO:0000313" key="2">
    <source>
        <dbReference type="EMBL" id="RIA94079.1"/>
    </source>
</evidence>
<evidence type="ECO:0008006" key="4">
    <source>
        <dbReference type="Google" id="ProtNLM"/>
    </source>
</evidence>